<evidence type="ECO:0000313" key="3">
    <source>
        <dbReference type="Proteomes" id="UP000308197"/>
    </source>
</evidence>
<sequence length="263" mass="29787">MGRRALYFTLAERKAAKRAQHAKYARSDRGKATRARARSQHTQHSVTPFSSEDIPVAAHARAAVYSVLSWTLSWSGDEDVVVDLGLRQPPYAFVTPDAAAIAAVEECGNDGVERTLNSIHCAWVREEGRARFEAWSTRGSEEKDFVAAATAELGERVRAWNTVAANESSAEEHGCFRKLYLDWGAKRIVWLWEELEVRRKGLEAYLAARRHSELPTQRLYEANISYIESLPPLEESEEELSDSGDWLSEMFEDYQFTSHAYTL</sequence>
<evidence type="ECO:0000313" key="2">
    <source>
        <dbReference type="EMBL" id="TFK80006.1"/>
    </source>
</evidence>
<gene>
    <name evidence="2" type="ORF">K466DRAFT_605693</name>
</gene>
<proteinExistence type="predicted"/>
<dbReference type="STRING" id="1314778.A0A5C3NR23"/>
<feature type="compositionally biased region" description="Basic residues" evidence="1">
    <location>
        <begin position="32"/>
        <end position="41"/>
    </location>
</feature>
<keyword evidence="3" id="KW-1185">Reference proteome</keyword>
<dbReference type="AlphaFoldDB" id="A0A5C3NR23"/>
<dbReference type="InParanoid" id="A0A5C3NR23"/>
<name>A0A5C3NR23_9APHY</name>
<evidence type="ECO:0000256" key="1">
    <source>
        <dbReference type="SAM" id="MobiDB-lite"/>
    </source>
</evidence>
<reference evidence="2 3" key="1">
    <citation type="journal article" date="2019" name="Nat. Ecol. Evol.">
        <title>Megaphylogeny resolves global patterns of mushroom evolution.</title>
        <authorList>
            <person name="Varga T."/>
            <person name="Krizsan K."/>
            <person name="Foldi C."/>
            <person name="Dima B."/>
            <person name="Sanchez-Garcia M."/>
            <person name="Sanchez-Ramirez S."/>
            <person name="Szollosi G.J."/>
            <person name="Szarkandi J.G."/>
            <person name="Papp V."/>
            <person name="Albert L."/>
            <person name="Andreopoulos W."/>
            <person name="Angelini C."/>
            <person name="Antonin V."/>
            <person name="Barry K.W."/>
            <person name="Bougher N.L."/>
            <person name="Buchanan P."/>
            <person name="Buyck B."/>
            <person name="Bense V."/>
            <person name="Catcheside P."/>
            <person name="Chovatia M."/>
            <person name="Cooper J."/>
            <person name="Damon W."/>
            <person name="Desjardin D."/>
            <person name="Finy P."/>
            <person name="Geml J."/>
            <person name="Haridas S."/>
            <person name="Hughes K."/>
            <person name="Justo A."/>
            <person name="Karasinski D."/>
            <person name="Kautmanova I."/>
            <person name="Kiss B."/>
            <person name="Kocsube S."/>
            <person name="Kotiranta H."/>
            <person name="LaButti K.M."/>
            <person name="Lechner B.E."/>
            <person name="Liimatainen K."/>
            <person name="Lipzen A."/>
            <person name="Lukacs Z."/>
            <person name="Mihaltcheva S."/>
            <person name="Morgado L.N."/>
            <person name="Niskanen T."/>
            <person name="Noordeloos M.E."/>
            <person name="Ohm R.A."/>
            <person name="Ortiz-Santana B."/>
            <person name="Ovrebo C."/>
            <person name="Racz N."/>
            <person name="Riley R."/>
            <person name="Savchenko A."/>
            <person name="Shiryaev A."/>
            <person name="Soop K."/>
            <person name="Spirin V."/>
            <person name="Szebenyi C."/>
            <person name="Tomsovsky M."/>
            <person name="Tulloss R.E."/>
            <person name="Uehling J."/>
            <person name="Grigoriev I.V."/>
            <person name="Vagvolgyi C."/>
            <person name="Papp T."/>
            <person name="Martin F.M."/>
            <person name="Miettinen O."/>
            <person name="Hibbett D.S."/>
            <person name="Nagy L.G."/>
        </authorList>
    </citation>
    <scope>NUCLEOTIDE SEQUENCE [LARGE SCALE GENOMIC DNA]</scope>
    <source>
        <strain evidence="2 3">HHB13444</strain>
    </source>
</reference>
<protein>
    <submittedName>
        <fullName evidence="2">Uncharacterized protein</fullName>
    </submittedName>
</protein>
<organism evidence="2 3">
    <name type="scientific">Polyporus arcularius HHB13444</name>
    <dbReference type="NCBI Taxonomy" id="1314778"/>
    <lineage>
        <taxon>Eukaryota</taxon>
        <taxon>Fungi</taxon>
        <taxon>Dikarya</taxon>
        <taxon>Basidiomycota</taxon>
        <taxon>Agaricomycotina</taxon>
        <taxon>Agaricomycetes</taxon>
        <taxon>Polyporales</taxon>
        <taxon>Polyporaceae</taxon>
        <taxon>Polyporus</taxon>
    </lineage>
</organism>
<feature type="region of interest" description="Disordered" evidence="1">
    <location>
        <begin position="19"/>
        <end position="48"/>
    </location>
</feature>
<accession>A0A5C3NR23</accession>
<dbReference type="EMBL" id="ML211870">
    <property type="protein sequence ID" value="TFK80006.1"/>
    <property type="molecule type" value="Genomic_DNA"/>
</dbReference>
<dbReference type="Proteomes" id="UP000308197">
    <property type="component" value="Unassembled WGS sequence"/>
</dbReference>